<comment type="subcellular location">
    <subcellularLocation>
        <location evidence="1">Membrane</location>
        <topology evidence="1">Multi-pass membrane protein</topology>
    </subcellularLocation>
</comment>
<feature type="transmembrane region" description="Helical" evidence="5">
    <location>
        <begin position="134"/>
        <end position="154"/>
    </location>
</feature>
<evidence type="ECO:0000256" key="5">
    <source>
        <dbReference type="SAM" id="Phobius"/>
    </source>
</evidence>
<proteinExistence type="predicted"/>
<evidence type="ECO:0000313" key="7">
    <source>
        <dbReference type="Proteomes" id="UP001428817"/>
    </source>
</evidence>
<feature type="transmembrane region" description="Helical" evidence="5">
    <location>
        <begin position="174"/>
        <end position="192"/>
    </location>
</feature>
<evidence type="ECO:0000313" key="6">
    <source>
        <dbReference type="EMBL" id="GAA5150152.1"/>
    </source>
</evidence>
<dbReference type="InterPro" id="IPR001694">
    <property type="entry name" value="NADH_UbQ_OxRdtase_su1/FPO"/>
</dbReference>
<protein>
    <submittedName>
        <fullName evidence="6">Respiratory chain complex I subunit 1 family protein</fullName>
    </submittedName>
</protein>
<evidence type="ECO:0000256" key="3">
    <source>
        <dbReference type="ARBA" id="ARBA00022989"/>
    </source>
</evidence>
<name>A0ABP9PSA9_9PSEU</name>
<dbReference type="Pfam" id="PF00146">
    <property type="entry name" value="NADHdh"/>
    <property type="match status" value="1"/>
</dbReference>
<keyword evidence="4 5" id="KW-0472">Membrane</keyword>
<keyword evidence="2 5" id="KW-0812">Transmembrane</keyword>
<keyword evidence="3 5" id="KW-1133">Transmembrane helix</keyword>
<sequence>MSALGVLGGVAQPVLLIGGAPLLVGLMRQVRARLEGRVGPGVGQPWRDLRKLFGKEAITPRGTSEMFRLAPLVLMATVLVVATAAPFLVVEPLLRSVADLFVVVALLAFGTATLALAGLDTGTAFGGMGASREMTIIALVEPTLLVAIFALSVRVGSTNLADIVAATLGDPARVVSPVSLLAAVALVVVVVAETGRLPVDNPSTHLELTMVHEAMVLEYAGPDLALVELASSMRLAVFLGLLANLFVPWGIATEAAGTAIPLGVLGAAAVLVLKVGVLGVALAVAEVFLAKLRLFRVPELLAGSFLLALSAVTASFFLA</sequence>
<accession>A0ABP9PSA9</accession>
<dbReference type="Proteomes" id="UP001428817">
    <property type="component" value="Unassembled WGS sequence"/>
</dbReference>
<evidence type="ECO:0000256" key="4">
    <source>
        <dbReference type="ARBA" id="ARBA00023136"/>
    </source>
</evidence>
<keyword evidence="7" id="KW-1185">Reference proteome</keyword>
<feature type="transmembrane region" description="Helical" evidence="5">
    <location>
        <begin position="6"/>
        <end position="27"/>
    </location>
</feature>
<dbReference type="EMBL" id="BAABJP010000006">
    <property type="protein sequence ID" value="GAA5150152.1"/>
    <property type="molecule type" value="Genomic_DNA"/>
</dbReference>
<evidence type="ECO:0000256" key="2">
    <source>
        <dbReference type="ARBA" id="ARBA00022692"/>
    </source>
</evidence>
<feature type="transmembrane region" description="Helical" evidence="5">
    <location>
        <begin position="264"/>
        <end position="288"/>
    </location>
</feature>
<organism evidence="6 7">
    <name type="scientific">Pseudonocardia eucalypti</name>
    <dbReference type="NCBI Taxonomy" id="648755"/>
    <lineage>
        <taxon>Bacteria</taxon>
        <taxon>Bacillati</taxon>
        <taxon>Actinomycetota</taxon>
        <taxon>Actinomycetes</taxon>
        <taxon>Pseudonocardiales</taxon>
        <taxon>Pseudonocardiaceae</taxon>
        <taxon>Pseudonocardia</taxon>
    </lineage>
</organism>
<feature type="transmembrane region" description="Helical" evidence="5">
    <location>
        <begin position="100"/>
        <end position="122"/>
    </location>
</feature>
<dbReference type="InterPro" id="IPR052561">
    <property type="entry name" value="ComplexI_Subunit1"/>
</dbReference>
<dbReference type="PANTHER" id="PTHR43359">
    <property type="entry name" value="FORMATE HYDROGENLYASE SUBUNIT 4"/>
    <property type="match status" value="1"/>
</dbReference>
<feature type="transmembrane region" description="Helical" evidence="5">
    <location>
        <begin position="69"/>
        <end position="88"/>
    </location>
</feature>
<dbReference type="RefSeq" id="WP_185066387.1">
    <property type="nucleotide sequence ID" value="NZ_BAABJP010000006.1"/>
</dbReference>
<evidence type="ECO:0000256" key="1">
    <source>
        <dbReference type="ARBA" id="ARBA00004141"/>
    </source>
</evidence>
<comment type="caution">
    <text evidence="6">The sequence shown here is derived from an EMBL/GenBank/DDBJ whole genome shotgun (WGS) entry which is preliminary data.</text>
</comment>
<dbReference type="PANTHER" id="PTHR43359:SF1">
    <property type="entry name" value="FORMATE HYDROGENLYASE SUBUNIT 4-RELATED"/>
    <property type="match status" value="1"/>
</dbReference>
<feature type="transmembrane region" description="Helical" evidence="5">
    <location>
        <begin position="235"/>
        <end position="252"/>
    </location>
</feature>
<feature type="transmembrane region" description="Helical" evidence="5">
    <location>
        <begin position="300"/>
        <end position="318"/>
    </location>
</feature>
<reference evidence="7" key="1">
    <citation type="journal article" date="2019" name="Int. J. Syst. Evol. Microbiol.">
        <title>The Global Catalogue of Microorganisms (GCM) 10K type strain sequencing project: providing services to taxonomists for standard genome sequencing and annotation.</title>
        <authorList>
            <consortium name="The Broad Institute Genomics Platform"/>
            <consortium name="The Broad Institute Genome Sequencing Center for Infectious Disease"/>
            <person name="Wu L."/>
            <person name="Ma J."/>
        </authorList>
    </citation>
    <scope>NUCLEOTIDE SEQUENCE [LARGE SCALE GENOMIC DNA]</scope>
    <source>
        <strain evidence="7">JCM 18303</strain>
    </source>
</reference>
<gene>
    <name evidence="6" type="ORF">GCM10023321_15060</name>
</gene>